<feature type="region of interest" description="Disordered" evidence="1">
    <location>
        <begin position="779"/>
        <end position="865"/>
    </location>
</feature>
<feature type="region of interest" description="Disordered" evidence="1">
    <location>
        <begin position="21"/>
        <end position="67"/>
    </location>
</feature>
<sequence length="972" mass="106414">MAFKFDASNLNKTRQALATMSNPSFQPKGFPSNSTQFNGSNGRKGKFPDAKKTTLSSPPLFNESQKPKTVSSMITSPIIGSDRIFTSSEFIHPQKFVMTEYVQKSIAKFETHGSIDPFAKKPDFDDLCLILYTPAASKHELSLANAQLVCSDIDSLNLHSMHVIDGTKLYSMAANVQYLNAGVIYLPKSHWDAFTSKTHAHVKMEMNFACSPVHLNKLRLAHWMSPFLLTKMSVSFQLQVEIYDHFEQFVKNTHANVDSPMRVFGSKNGKECGSLEPEEDLDSPLDFSKNNVCLIDVNDDFTSAERKMHVNLNVFRNAITFVKKEFGRANGGNSLVQKMRASKVFLLYFDLNNTSETRNRKQRDPSVVNTDTLKAFDGFNTVFVIVDSEGMIASSVSMSSVEAMLMSLKQVSLVDYHLNYCSDVLMNEGHVYSLMLSCICKTLSFGGRILISSWIHALFEGEKKTATETFEELKKLKDVEDKKPDAMTARKPTTDENEDENEAAKTAFDKHLDKVEKILSEDSENQDGTQTDTEERLTQTTAAPNPIETTFPAAQTQPDQTQKTESTDQNDSNVQDSQENQSKDNQTRSHPLPDQDSVDDSTKESDASSSATFDSATEFKEAANASVLVDLQDIFSNASSQTAQSSTTSSTKSTSDQATFKNTVSKQTDSRSAFPDIQEKQLPAPPNSLDDGISASMGLPPPKIMTVDEVEAALFGTKENGSVASPVKNVPIHEKASPKNANGRTLPPVPEEVPIGNVGGPRQLKVSFDDLMDFSQNASAVQNSCPSNNIPPSPSESSETTKQQSSSCGSSNNPSSSTGYVGDNTKTEPLPTTPSPSDAASTKSVDNDALSTPPNGNVDDHQAKSNPSSVFDFTASCQSSKSDSGLCTPTASTTSDPNQALFYQQFSFIKEYNCTPENLRLLLETVRARLIPMHLVHPEVVPNLDSVCEPRNLSLAFGLSTLCYDPNPNTGC</sequence>
<dbReference type="RefSeq" id="NP_619780.1">
    <property type="nucleotide sequence ID" value="NC_003658.1"/>
</dbReference>
<feature type="compositionally biased region" description="Basic and acidic residues" evidence="1">
    <location>
        <begin position="507"/>
        <end position="520"/>
    </location>
</feature>
<organism evidence="2 3">
    <name type="scientific">Nilaparvata lugens reovirus</name>
    <dbReference type="NCBI Taxonomy" id="33724"/>
    <lineage>
        <taxon>Viruses</taxon>
        <taxon>Riboviria</taxon>
        <taxon>Orthornavirae</taxon>
        <taxon>Duplornaviricota</taxon>
        <taxon>Resentoviricetes</taxon>
        <taxon>Reovirales</taxon>
        <taxon>Spinareoviridae</taxon>
        <taxon>Fijivirus</taxon>
        <taxon>Fijivirus nilaparvatae</taxon>
    </lineage>
</organism>
<feature type="region of interest" description="Disordered" evidence="1">
    <location>
        <begin position="638"/>
        <end position="701"/>
    </location>
</feature>
<name>Q83862_9REOV</name>
<feature type="compositionally biased region" description="Low complexity" evidence="1">
    <location>
        <begin position="638"/>
        <end position="659"/>
    </location>
</feature>
<dbReference type="EMBL" id="D49697">
    <property type="protein sequence ID" value="BAA08546.1"/>
    <property type="molecule type" value="Genomic_RNA"/>
</dbReference>
<feature type="compositionally biased region" description="Low complexity" evidence="1">
    <location>
        <begin position="795"/>
        <end position="817"/>
    </location>
</feature>
<keyword evidence="3" id="KW-1185">Reference proteome</keyword>
<feature type="compositionally biased region" description="Polar residues" evidence="1">
    <location>
        <begin position="552"/>
        <end position="580"/>
    </location>
</feature>
<feature type="compositionally biased region" description="Basic and acidic residues" evidence="1">
    <location>
        <begin position="581"/>
        <end position="593"/>
    </location>
</feature>
<proteinExistence type="predicted"/>
<feature type="compositionally biased region" description="Polar residues" evidence="1">
    <location>
        <begin position="53"/>
        <end position="67"/>
    </location>
</feature>
<protein>
    <submittedName>
        <fullName evidence="2">106.4KD protein</fullName>
    </submittedName>
</protein>
<feature type="compositionally biased region" description="Polar residues" evidence="1">
    <location>
        <begin position="835"/>
        <end position="855"/>
    </location>
</feature>
<reference evidence="2 3" key="3">
    <citation type="journal article" date="1996" name="J. Gen. Virol.">
        <title>Complete nucleotide sequence of the Nilaparvata lugens reovirus: a putative member of the genus Fijivirus.</title>
        <authorList>
            <person name="Nakashima N."/>
            <person name="Koizumi M."/>
            <person name="Watanabe H."/>
            <person name="Hiroaki N."/>
        </authorList>
    </citation>
    <scope>NUCLEOTIDE SEQUENCE [LARGE SCALE GENOMIC DNA]</scope>
    <source>
        <strain evidence="2">Izumo</strain>
    </source>
</reference>
<evidence type="ECO:0000313" key="3">
    <source>
        <dbReference type="Proteomes" id="UP000160764"/>
    </source>
</evidence>
<feature type="region of interest" description="Disordered" evidence="1">
    <location>
        <begin position="721"/>
        <end position="764"/>
    </location>
</feature>
<reference evidence="3" key="2">
    <citation type="journal article" date="1994" name="J. Gen. Virol.">
        <title>Nucleotide sequence of Nilaparvata lugens reovirus genome segment S8 coding for the major outer capsid protein.</title>
        <authorList>
            <person name="Nakashima N."/>
            <person name="Noda H."/>
        </authorList>
    </citation>
    <scope>NUCLEOTIDE SEQUENCE [LARGE SCALE GENOMIC DNA]</scope>
</reference>
<feature type="compositionally biased region" description="Polar residues" evidence="1">
    <location>
        <begin position="660"/>
        <end position="671"/>
    </location>
</feature>
<dbReference type="Proteomes" id="UP000160764">
    <property type="component" value="Genome"/>
</dbReference>
<feature type="compositionally biased region" description="Polar residues" evidence="1">
    <location>
        <begin position="21"/>
        <end position="41"/>
    </location>
</feature>
<feature type="region of interest" description="Disordered" evidence="1">
    <location>
        <begin position="484"/>
        <end position="615"/>
    </location>
</feature>
<evidence type="ECO:0000256" key="1">
    <source>
        <dbReference type="SAM" id="MobiDB-lite"/>
    </source>
</evidence>
<accession>Q83862</accession>
<dbReference type="KEGG" id="vg:991122"/>
<evidence type="ECO:0000313" key="2">
    <source>
        <dbReference type="EMBL" id="BAA08546.1"/>
    </source>
</evidence>
<reference evidence="3" key="1">
    <citation type="journal article" date="1994" name="J. Gen. Virol.">
        <title>Cloning of the Nilaparvata lugens reovirus genome: Conserved terminal nucleotide sequences and nucleotide sequence of genome segment S10.</title>
        <authorList>
            <person name="Noda H."/>
            <person name="Nakashima N."/>
            <person name="Omura T."/>
        </authorList>
    </citation>
    <scope>NUCLEOTIDE SEQUENCE [LARGE SCALE GENOMIC DNA]</scope>
</reference>
<dbReference type="GeneID" id="991122"/>